<dbReference type="CDD" id="cd15482">
    <property type="entry name" value="Sialidase_non-viral"/>
    <property type="match status" value="1"/>
</dbReference>
<evidence type="ECO:0000313" key="3">
    <source>
        <dbReference type="Proteomes" id="UP001596105"/>
    </source>
</evidence>
<proteinExistence type="predicted"/>
<name>A0ABW0LN99_9BACL</name>
<evidence type="ECO:0000313" key="2">
    <source>
        <dbReference type="EMBL" id="MFC5467384.1"/>
    </source>
</evidence>
<accession>A0ABW0LN99</accession>
<reference evidence="3" key="1">
    <citation type="journal article" date="2019" name="Int. J. Syst. Evol. Microbiol.">
        <title>The Global Catalogue of Microorganisms (GCM) 10K type strain sequencing project: providing services to taxonomists for standard genome sequencing and annotation.</title>
        <authorList>
            <consortium name="The Broad Institute Genomics Platform"/>
            <consortium name="The Broad Institute Genome Sequencing Center for Infectious Disease"/>
            <person name="Wu L."/>
            <person name="Ma J."/>
        </authorList>
    </citation>
    <scope>NUCLEOTIDE SEQUENCE [LARGE SCALE GENOMIC DNA]</scope>
    <source>
        <strain evidence="3">CCUG 57113</strain>
    </source>
</reference>
<dbReference type="Gene3D" id="2.120.10.10">
    <property type="match status" value="1"/>
</dbReference>
<organism evidence="2 3">
    <name type="scientific">Cohnella suwonensis</name>
    <dbReference type="NCBI Taxonomy" id="696072"/>
    <lineage>
        <taxon>Bacteria</taxon>
        <taxon>Bacillati</taxon>
        <taxon>Bacillota</taxon>
        <taxon>Bacilli</taxon>
        <taxon>Bacillales</taxon>
        <taxon>Paenibacillaceae</taxon>
        <taxon>Cohnella</taxon>
    </lineage>
</organism>
<dbReference type="PANTHER" id="PTHR43752:SF2">
    <property type="entry name" value="BNR_ASP-BOX REPEAT FAMILY PROTEIN"/>
    <property type="match status" value="1"/>
</dbReference>
<dbReference type="Pfam" id="PF13088">
    <property type="entry name" value="BNR_2"/>
    <property type="match status" value="1"/>
</dbReference>
<dbReference type="InterPro" id="IPR011040">
    <property type="entry name" value="Sialidase"/>
</dbReference>
<dbReference type="PANTHER" id="PTHR43752">
    <property type="entry name" value="BNR/ASP-BOX REPEAT FAMILY PROTEIN"/>
    <property type="match status" value="1"/>
</dbReference>
<dbReference type="SUPFAM" id="SSF50939">
    <property type="entry name" value="Sialidases"/>
    <property type="match status" value="1"/>
</dbReference>
<dbReference type="InterPro" id="IPR036278">
    <property type="entry name" value="Sialidase_sf"/>
</dbReference>
<feature type="domain" description="Sialidase" evidence="1">
    <location>
        <begin position="31"/>
        <end position="317"/>
    </location>
</feature>
<evidence type="ECO:0000259" key="1">
    <source>
        <dbReference type="Pfam" id="PF13088"/>
    </source>
</evidence>
<protein>
    <submittedName>
        <fullName evidence="2">Exo-alpha-sialidase</fullName>
    </submittedName>
</protein>
<gene>
    <name evidence="2" type="ORF">ACFPPD_01555</name>
</gene>
<dbReference type="EMBL" id="JBHSMH010000004">
    <property type="protein sequence ID" value="MFC5467384.1"/>
    <property type="molecule type" value="Genomic_DNA"/>
</dbReference>
<keyword evidence="3" id="KW-1185">Reference proteome</keyword>
<comment type="caution">
    <text evidence="2">The sequence shown here is derived from an EMBL/GenBank/DDBJ whole genome shotgun (WGS) entry which is preliminary data.</text>
</comment>
<dbReference type="RefSeq" id="WP_209747315.1">
    <property type="nucleotide sequence ID" value="NZ_JBHSMH010000004.1"/>
</dbReference>
<sequence>MTRTMENQFIFEDDRPFPSCHASTLEIMPNGDVLTAWFGGSYEKASDVAIWMARRSGDAWSAPHKIADEDGIAHWNPVLFAEGRKVWLFYKAGHEIPAWSSRIIRSEDGGETWSEPEELVPGDIGGRGPVRNKPIRLSDGTLLAPASVERRIPDEPGKELWEAFVDISEDDGRTWTRSSIVPVDVSKLVGTEHGPSKGLIQPALWSTGGSLVHMLLRSTEGFIYRSDSEDAGRTWSAAYPTHLPNNNSGVDVVRMDDGVLALAFNPVSGYTTDSPRTPLVVRFSSDNGFAWADEVVLEDGPGEYSYPAIVCRGNELYITYTWKRERIAFRKLRG</sequence>
<dbReference type="Proteomes" id="UP001596105">
    <property type="component" value="Unassembled WGS sequence"/>
</dbReference>